<dbReference type="Gene3D" id="3.40.630.40">
    <property type="entry name" value="Zn-dependent exopeptidases"/>
    <property type="match status" value="1"/>
</dbReference>
<proteinExistence type="predicted"/>
<dbReference type="EMBL" id="RYZZ01000005">
    <property type="protein sequence ID" value="RUQ31586.1"/>
    <property type="molecule type" value="Genomic_DNA"/>
</dbReference>
<dbReference type="InterPro" id="IPR007709">
    <property type="entry name" value="N-FG_amidohydro"/>
</dbReference>
<reference evidence="1 2" key="1">
    <citation type="submission" date="2018-12" db="EMBL/GenBank/DDBJ databases">
        <title>Bacillus chawlae sp. nov., Bacillus glennii sp. nov., and Bacillus saganii sp. nov. Isolated from the Vehicle Assembly Building at Kennedy Space Center where the Viking Spacecraft were Assembled.</title>
        <authorList>
            <person name="Seuylemezian A."/>
            <person name="Vaishampayan P."/>
        </authorList>
    </citation>
    <scope>NUCLEOTIDE SEQUENCE [LARGE SCALE GENOMIC DNA]</scope>
    <source>
        <strain evidence="1 2">L5</strain>
    </source>
</reference>
<name>A0A433HTC5_9BACI</name>
<dbReference type="Proteomes" id="UP000267430">
    <property type="component" value="Unassembled WGS sequence"/>
</dbReference>
<dbReference type="Pfam" id="PF05013">
    <property type="entry name" value="FGase"/>
    <property type="match status" value="1"/>
</dbReference>
<evidence type="ECO:0000313" key="2">
    <source>
        <dbReference type="Proteomes" id="UP000267430"/>
    </source>
</evidence>
<keyword evidence="2" id="KW-1185">Reference proteome</keyword>
<comment type="caution">
    <text evidence="1">The sequence shown here is derived from an EMBL/GenBank/DDBJ whole genome shotgun (WGS) entry which is preliminary data.</text>
</comment>
<dbReference type="AlphaFoldDB" id="A0A433HTC5"/>
<accession>A0A433HTC5</accession>
<evidence type="ECO:0008006" key="3">
    <source>
        <dbReference type="Google" id="ProtNLM"/>
    </source>
</evidence>
<organism evidence="1 2">
    <name type="scientific">Peribacillus cavernae</name>
    <dbReference type="NCBI Taxonomy" id="1674310"/>
    <lineage>
        <taxon>Bacteria</taxon>
        <taxon>Bacillati</taxon>
        <taxon>Bacillota</taxon>
        <taxon>Bacilli</taxon>
        <taxon>Bacillales</taxon>
        <taxon>Bacillaceae</taxon>
        <taxon>Peribacillus</taxon>
    </lineage>
</organism>
<dbReference type="OrthoDB" id="2962133at2"/>
<dbReference type="RefSeq" id="WP_126863609.1">
    <property type="nucleotide sequence ID" value="NZ_JAUSTX010000004.1"/>
</dbReference>
<protein>
    <recommendedName>
        <fullName evidence="3">N-formylglutamate amidohydrolase</fullName>
    </recommendedName>
</protein>
<dbReference type="SUPFAM" id="SSF53187">
    <property type="entry name" value="Zn-dependent exopeptidases"/>
    <property type="match status" value="1"/>
</dbReference>
<gene>
    <name evidence="1" type="ORF">ELQ35_04365</name>
</gene>
<sequence length="227" mass="25665">MDLQQQVSLAKAYELPFQLNDYQGSIDSISPIAVKLGSRPFLLSMPHSVVQKRENTLKEADDFTAAIGFLIQDKTDCHCICSKRTSDEDPNYVIGGNYKRKLRELIEQHSIGFVLDLHGASSSRLFDIDLGTMHGKTIDPDQVNLIKQAFFSHGIHDVRENDTFAAEHPGTITAYVYSELRIPCVQLEINSKYRKPYTDAQSFASLINSIIKITESISLQLEQQWEK</sequence>
<evidence type="ECO:0000313" key="1">
    <source>
        <dbReference type="EMBL" id="RUQ31586.1"/>
    </source>
</evidence>